<protein>
    <submittedName>
        <fullName evidence="1">Uncharacterized protein</fullName>
    </submittedName>
</protein>
<comment type="caution">
    <text evidence="1">The sequence shown here is derived from an EMBL/GenBank/DDBJ whole genome shotgun (WGS) entry which is preliminary data.</text>
</comment>
<proteinExistence type="predicted"/>
<name>A0ACB8GYJ0_PSICU</name>
<accession>A0ACB8GYJ0</accession>
<reference evidence="1" key="1">
    <citation type="submission" date="2021-10" db="EMBL/GenBank/DDBJ databases">
        <title>Psilocybe cubensis genome.</title>
        <authorList>
            <person name="Mckernan K.J."/>
            <person name="Crawford S."/>
            <person name="Trippe A."/>
            <person name="Kane L.T."/>
            <person name="Mclaughlin S."/>
        </authorList>
    </citation>
    <scope>NUCLEOTIDE SEQUENCE</scope>
    <source>
        <strain evidence="1">MGC-MH-2018</strain>
    </source>
</reference>
<organism evidence="1 2">
    <name type="scientific">Psilocybe cubensis</name>
    <name type="common">Psychedelic mushroom</name>
    <name type="synonym">Stropharia cubensis</name>
    <dbReference type="NCBI Taxonomy" id="181762"/>
    <lineage>
        <taxon>Eukaryota</taxon>
        <taxon>Fungi</taxon>
        <taxon>Dikarya</taxon>
        <taxon>Basidiomycota</taxon>
        <taxon>Agaricomycotina</taxon>
        <taxon>Agaricomycetes</taxon>
        <taxon>Agaricomycetidae</taxon>
        <taxon>Agaricales</taxon>
        <taxon>Agaricineae</taxon>
        <taxon>Strophariaceae</taxon>
        <taxon>Psilocybe</taxon>
    </lineage>
</organism>
<evidence type="ECO:0000313" key="1">
    <source>
        <dbReference type="EMBL" id="KAH9480296.1"/>
    </source>
</evidence>
<sequence>MSSRIHKKFIHTQPKTYKLTLNAVLSFPFRICNPPPAVGKVRSCSVTPLLRVRLEDVLDRKHLPPLGLKDFEEWLLFVELSPENLYFILWLREYKQRYNQWKAQSAFQSRNAPTDDWSQQHSSHLAMFYTRAKQTFLTPGSEYELNLTSNLLAPFHTPNPSSPHPDPALFLDVELETFRTLEESLRRFVNAQLNNVGNSRVLCGIIAGIVFSLAGAVPPLVVNFTRGHSRWSRLTAVPGLWLGLTIVLAALHGVCLAVYIFGDLRQLRKFELARPPISKPKPLPAFKPNSFIPATRPLSFADPSTLPMQQRPGTGTTPGVVVPTPITDIPHPIVGTQTSNIASAQGHTRSRVTSTTSTRVSEESARTESTDDRIHISPAYYDEEDDDDNDECLYYSAPEEKGGASATTAGAAGAAAITPDNGGLKEGAFSATAAFIRPFEPMTDDEYELDRSLAMPAKHQVMTSFNFDALPSRPYFPDSDDDDDIHTHPHTRSATSSSTTNTIPTPIPSPSSPAAAALPPSLSHSRPPLPHINTFLPPQHTHIAISCPPEPAASPSFIARIQERCNIPKWRLQTGYLEPSSPASVSSSSRWTSRGAGRGMGAGRGTGTGTGGSPLPHSSSPFWTQTHHRANAYSTSSMSMSMSASMSMSLPSPSPLVPKSESDLDPTDEKLTRKSKSKSKSKEKGKGKSRGPEKESKVHRRFRLMNAVPAFAVPLTRVLSPVIVRGQWEIVVRSAVVAFVVAWVLVGSLLAVPPVGGGRGGT</sequence>
<dbReference type="Proteomes" id="UP000664032">
    <property type="component" value="Unassembled WGS sequence"/>
</dbReference>
<evidence type="ECO:0000313" key="2">
    <source>
        <dbReference type="Proteomes" id="UP000664032"/>
    </source>
</evidence>
<gene>
    <name evidence="1" type="ORF">JR316_0006894</name>
</gene>
<dbReference type="EMBL" id="JAFIQS020000006">
    <property type="protein sequence ID" value="KAH9480296.1"/>
    <property type="molecule type" value="Genomic_DNA"/>
</dbReference>
<keyword evidence="2" id="KW-1185">Reference proteome</keyword>